<dbReference type="NCBIfam" id="NF006054">
    <property type="entry name" value="PRK08202.1"/>
    <property type="match status" value="1"/>
</dbReference>
<keyword evidence="5" id="KW-0328">Glycosyltransferase</keyword>
<dbReference type="Proteomes" id="UP000199128">
    <property type="component" value="Unassembled WGS sequence"/>
</dbReference>
<dbReference type="GO" id="GO:0004731">
    <property type="term" value="F:purine-nucleoside phosphorylase activity"/>
    <property type="evidence" value="ECO:0007669"/>
    <property type="project" value="UniProtKB-EC"/>
</dbReference>
<dbReference type="EMBL" id="FOGP01000001">
    <property type="protein sequence ID" value="SER29810.1"/>
    <property type="molecule type" value="Genomic_DNA"/>
</dbReference>
<dbReference type="EC" id="2.4.2.1" evidence="4"/>
<evidence type="ECO:0000256" key="1">
    <source>
        <dbReference type="ARBA" id="ARBA00002678"/>
    </source>
</evidence>
<evidence type="ECO:0000313" key="10">
    <source>
        <dbReference type="EMBL" id="SEH36823.1"/>
    </source>
</evidence>
<name>A0A1H9N1F1_9ACTN</name>
<dbReference type="Gene3D" id="3.40.50.1580">
    <property type="entry name" value="Nucleoside phosphorylase domain"/>
    <property type="match status" value="1"/>
</dbReference>
<reference evidence="12 13" key="1">
    <citation type="submission" date="2016-10" db="EMBL/GenBank/DDBJ databases">
        <authorList>
            <person name="Varghese N."/>
            <person name="Submissions S."/>
        </authorList>
    </citation>
    <scope>NUCLEOTIDE SEQUENCE [LARGE SCALE GENOMIC DNA]</scope>
    <source>
        <strain evidence="12">KHGC19</strain>
        <strain evidence="10 13">WCP15</strain>
    </source>
</reference>
<dbReference type="InterPro" id="IPR007553">
    <property type="entry name" value="2-thiour_desulf"/>
</dbReference>
<evidence type="ECO:0000256" key="5">
    <source>
        <dbReference type="ARBA" id="ARBA00022676"/>
    </source>
</evidence>
<protein>
    <recommendedName>
        <fullName evidence="4">purine-nucleoside phosphorylase</fullName>
        <ecNumber evidence="4">2.4.2.1</ecNumber>
    </recommendedName>
    <alternativeName>
        <fullName evidence="7">Inosine-guanosine phosphorylase</fullName>
    </alternativeName>
</protein>
<evidence type="ECO:0000313" key="11">
    <source>
        <dbReference type="EMBL" id="SER29810.1"/>
    </source>
</evidence>
<dbReference type="GO" id="GO:0005737">
    <property type="term" value="C:cytoplasm"/>
    <property type="evidence" value="ECO:0007669"/>
    <property type="project" value="TreeGrafter"/>
</dbReference>
<dbReference type="EMBL" id="FNWT01000001">
    <property type="protein sequence ID" value="SEH36823.1"/>
    <property type="molecule type" value="Genomic_DNA"/>
</dbReference>
<dbReference type="InterPro" id="IPR011268">
    <property type="entry name" value="Purine_phosphorylase"/>
</dbReference>
<evidence type="ECO:0000313" key="12">
    <source>
        <dbReference type="Proteomes" id="UP000199128"/>
    </source>
</evidence>
<dbReference type="PANTHER" id="PTHR11904:SF9">
    <property type="entry name" value="PURINE NUCLEOSIDE PHOSPHORYLASE-RELATED"/>
    <property type="match status" value="1"/>
</dbReference>
<gene>
    <name evidence="11" type="ORF">SAMN05216446_0112</name>
    <name evidence="10" type="ORF">SAMN05216447_101102</name>
</gene>
<dbReference type="GO" id="GO:0009116">
    <property type="term" value="P:nucleoside metabolic process"/>
    <property type="evidence" value="ECO:0007669"/>
    <property type="project" value="InterPro"/>
</dbReference>
<keyword evidence="6" id="KW-0808">Transferase</keyword>
<accession>A0A1H9N1F1</accession>
<dbReference type="InterPro" id="IPR035994">
    <property type="entry name" value="Nucleoside_phosphorylase_sf"/>
</dbReference>
<organism evidence="11 12">
    <name type="scientific">Parafannyhessea umbonata</name>
    <dbReference type="NCBI Taxonomy" id="604330"/>
    <lineage>
        <taxon>Bacteria</taxon>
        <taxon>Bacillati</taxon>
        <taxon>Actinomycetota</taxon>
        <taxon>Coriobacteriia</taxon>
        <taxon>Coriobacteriales</taxon>
        <taxon>Atopobiaceae</taxon>
        <taxon>Parafannyhessea</taxon>
    </lineage>
</organism>
<evidence type="ECO:0000256" key="6">
    <source>
        <dbReference type="ARBA" id="ARBA00022679"/>
    </source>
</evidence>
<evidence type="ECO:0000256" key="8">
    <source>
        <dbReference type="ARBA" id="ARBA00048556"/>
    </source>
</evidence>
<feature type="domain" description="Nucleoside phosphorylase" evidence="9">
    <location>
        <begin position="148"/>
        <end position="393"/>
    </location>
</feature>
<evidence type="ECO:0000256" key="3">
    <source>
        <dbReference type="ARBA" id="ARBA00006751"/>
    </source>
</evidence>
<dbReference type="Pfam" id="PF04463">
    <property type="entry name" value="2-thiour_desulf"/>
    <property type="match status" value="1"/>
</dbReference>
<comment type="similarity">
    <text evidence="3">Belongs to the PNP/MTAP phosphorylase family.</text>
</comment>
<dbReference type="Pfam" id="PF01048">
    <property type="entry name" value="PNP_UDP_1"/>
    <property type="match status" value="1"/>
</dbReference>
<dbReference type="CDD" id="cd09009">
    <property type="entry name" value="PNP-EcPNPII_like"/>
    <property type="match status" value="1"/>
</dbReference>
<comment type="pathway">
    <text evidence="2">Purine metabolism; purine nucleoside salvage.</text>
</comment>
<proteinExistence type="inferred from homology"/>
<reference evidence="11" key="2">
    <citation type="submission" date="2016-10" db="EMBL/GenBank/DDBJ databases">
        <authorList>
            <person name="de Groot N.N."/>
        </authorList>
    </citation>
    <scope>NUCLEOTIDE SEQUENCE [LARGE SCALE GENOMIC DNA]</scope>
    <source>
        <strain evidence="11">KHGC19</strain>
    </source>
</reference>
<comment type="function">
    <text evidence="1">The purine nucleoside phosphorylases catalyze the phosphorolytic breakdown of the N-glycosidic bond in the beta-(deoxy)ribonucleoside molecules, with the formation of the corresponding free purine bases and pentose-1-phosphate. Cleaves guanosine, inosine, 2'-deoxyguanosine and 2'-deoxyinosine.</text>
</comment>
<sequence>MRVIVSECLRGTACRYDGGAKPVDAVQELCQKVDVVGVCPELASGLPVPRPPAEQRDGRVWLKGGTDVTREFEAGSQRSLLKARASGARLAVLKAKSPSCGVHVIYDGTYTGQLTKGEGVFARLLENEGVCVVTEDIVKSCKPSVEHPIAIVLGTGLGQLASLVKPVRRIDYHDIKGFPRDARPVPGHKFEATIGTIDDVPVVVYPGRPHLYQGYSASEVTSLVRHAHSLGCRDIIFSCATGYIAGNAKAGLGILADQINLTGVNPLADWDEVREVDSPFVDMTDAYAPYLRAVARGVADDLGIEIDEGVYCGVLGPTFETKAEANMMRVMGVSYVGMSTANEVIMARALGMNVLGLTLAANESGADTVTHEEVLQKAAAKADDFERLVRGIIHML</sequence>
<dbReference type="Proteomes" id="UP000199135">
    <property type="component" value="Unassembled WGS sequence"/>
</dbReference>
<comment type="catalytic activity">
    <reaction evidence="8">
        <text>a purine 2'-deoxy-D-ribonucleoside + phosphate = a purine nucleobase + 2-deoxy-alpha-D-ribose 1-phosphate</text>
        <dbReference type="Rhea" id="RHEA:36431"/>
        <dbReference type="ChEBI" id="CHEBI:26386"/>
        <dbReference type="ChEBI" id="CHEBI:43474"/>
        <dbReference type="ChEBI" id="CHEBI:57259"/>
        <dbReference type="ChEBI" id="CHEBI:142361"/>
        <dbReference type="EC" id="2.4.2.1"/>
    </reaction>
</comment>
<dbReference type="UniPathway" id="UPA00606"/>
<dbReference type="RefSeq" id="WP_078686341.1">
    <property type="nucleotide sequence ID" value="NZ_FNWT01000001.1"/>
</dbReference>
<evidence type="ECO:0000256" key="4">
    <source>
        <dbReference type="ARBA" id="ARBA00011886"/>
    </source>
</evidence>
<evidence type="ECO:0000259" key="9">
    <source>
        <dbReference type="Pfam" id="PF01048"/>
    </source>
</evidence>
<dbReference type="SUPFAM" id="SSF53167">
    <property type="entry name" value="Purine and uridine phosphorylases"/>
    <property type="match status" value="1"/>
</dbReference>
<dbReference type="AlphaFoldDB" id="A0A1H9N1F1"/>
<keyword evidence="13" id="KW-1185">Reference proteome</keyword>
<dbReference type="InterPro" id="IPR000845">
    <property type="entry name" value="Nucleoside_phosphorylase_d"/>
</dbReference>
<evidence type="ECO:0000313" key="13">
    <source>
        <dbReference type="Proteomes" id="UP000199135"/>
    </source>
</evidence>
<evidence type="ECO:0000256" key="2">
    <source>
        <dbReference type="ARBA" id="ARBA00005058"/>
    </source>
</evidence>
<evidence type="ECO:0000256" key="7">
    <source>
        <dbReference type="ARBA" id="ARBA00031036"/>
    </source>
</evidence>
<dbReference type="PANTHER" id="PTHR11904">
    <property type="entry name" value="METHYLTHIOADENOSINE/PURINE NUCLEOSIDE PHOSPHORYLASE"/>
    <property type="match status" value="1"/>
</dbReference>
<dbReference type="NCBIfam" id="TIGR01697">
    <property type="entry name" value="PNPH-PUNA-XAPA"/>
    <property type="match status" value="1"/>
</dbReference>